<dbReference type="GO" id="GO:0071949">
    <property type="term" value="F:FAD binding"/>
    <property type="evidence" value="ECO:0007669"/>
    <property type="project" value="InterPro"/>
</dbReference>
<dbReference type="SUPFAM" id="SSF51905">
    <property type="entry name" value="FAD/NAD(P)-binding domain"/>
    <property type="match status" value="1"/>
</dbReference>
<name>A0AAD4CAB6_ASPNN</name>
<evidence type="ECO:0000256" key="1">
    <source>
        <dbReference type="ARBA" id="ARBA00007992"/>
    </source>
</evidence>
<comment type="caution">
    <text evidence="7">The sequence shown here is derived from an EMBL/GenBank/DDBJ whole genome shotgun (WGS) entry which is preliminary data.</text>
</comment>
<proteinExistence type="inferred from homology"/>
<keyword evidence="5" id="KW-0503">Monooxygenase</keyword>
<dbReference type="EMBL" id="VCAU01000284">
    <property type="protein sequence ID" value="KAF9882592.1"/>
    <property type="molecule type" value="Genomic_DNA"/>
</dbReference>
<keyword evidence="3" id="KW-0274">FAD</keyword>
<protein>
    <recommendedName>
        <fullName evidence="6">FAD-binding domain-containing protein</fullName>
    </recommendedName>
</protein>
<evidence type="ECO:0000256" key="2">
    <source>
        <dbReference type="ARBA" id="ARBA00022630"/>
    </source>
</evidence>
<dbReference type="AlphaFoldDB" id="A0AAD4CAB6"/>
<dbReference type="PANTHER" id="PTHR13789:SF236">
    <property type="entry name" value="MONOOXYGENASE, PUTATIVE (AFU_ORTHOLOGUE AFUA_6G12060)-RELATED"/>
    <property type="match status" value="1"/>
</dbReference>
<evidence type="ECO:0000256" key="4">
    <source>
        <dbReference type="ARBA" id="ARBA00023002"/>
    </source>
</evidence>
<comment type="similarity">
    <text evidence="1">Belongs to the paxM FAD-dependent monooxygenase family.</text>
</comment>
<evidence type="ECO:0000256" key="3">
    <source>
        <dbReference type="ARBA" id="ARBA00022827"/>
    </source>
</evidence>
<dbReference type="SUPFAM" id="SSF54373">
    <property type="entry name" value="FAD-linked reductases, C-terminal domain"/>
    <property type="match status" value="1"/>
</dbReference>
<evidence type="ECO:0000313" key="7">
    <source>
        <dbReference type="EMBL" id="KAF9882592.1"/>
    </source>
</evidence>
<dbReference type="PANTHER" id="PTHR13789">
    <property type="entry name" value="MONOOXYGENASE"/>
    <property type="match status" value="1"/>
</dbReference>
<dbReference type="InterPro" id="IPR002938">
    <property type="entry name" value="FAD-bd"/>
</dbReference>
<dbReference type="Gene3D" id="3.50.50.60">
    <property type="entry name" value="FAD/NAD(P)-binding domain"/>
    <property type="match status" value="1"/>
</dbReference>
<sequence>MSTTSINDPDAYPETGLDILIVGGGVAGLAFAIEAKRKGHAVRIIERRPDFEDYGDLIAIQASALHTPKKWPGFMEKLVPLSFEPYMHIYKYDGTLIGKFPLGTPETPSLALNRSDFHNLLYEYSQSVGIQVEFNAIAMGYYETTSSAGVTLLDGRDLGADLVVAADGVGSRSWRLVVGEKETPISSGYGLYRVSFPAGPAMENPTIAKEFERFQDKMGTRIGPDVHVVISKTKESICWVLTHKDDGNAEETWTKTTSSDKALPFVEGWCPFVKELINATPDHKVTDWKLMWRNPQPKWVSPYGRVVQIGDSAHAFLPSSGSGATMALEDAYSLAACLQLSGKSSAPLATQIHNILRFERVSCAQKMGFKNREKFHKTDWEAVDSNPETVGKPIGSWVLYHDPEKYVYDKYEDCAQHVLTGRPFKNTNAVPGYTYKPWTAAEMIAASERGEMIIDQGDW</sequence>
<evidence type="ECO:0000313" key="8">
    <source>
        <dbReference type="Proteomes" id="UP001194746"/>
    </source>
</evidence>
<reference evidence="7" key="1">
    <citation type="journal article" date="2019" name="Beilstein J. Org. Chem.">
        <title>Nanangenines: drimane sesquiterpenoids as the dominant metabolite cohort of a novel Australian fungus, Aspergillus nanangensis.</title>
        <authorList>
            <person name="Lacey H.J."/>
            <person name="Gilchrist C.L.M."/>
            <person name="Crombie A."/>
            <person name="Kalaitzis J.A."/>
            <person name="Vuong D."/>
            <person name="Rutledge P.J."/>
            <person name="Turner P."/>
            <person name="Pitt J.I."/>
            <person name="Lacey E."/>
            <person name="Chooi Y.H."/>
            <person name="Piggott A.M."/>
        </authorList>
    </citation>
    <scope>NUCLEOTIDE SEQUENCE</scope>
    <source>
        <strain evidence="7">MST-FP2251</strain>
    </source>
</reference>
<evidence type="ECO:0000256" key="5">
    <source>
        <dbReference type="ARBA" id="ARBA00023033"/>
    </source>
</evidence>
<dbReference type="InterPro" id="IPR050493">
    <property type="entry name" value="FAD-dep_Monooxygenase_BioMet"/>
</dbReference>
<feature type="domain" description="FAD-binding" evidence="6">
    <location>
        <begin position="18"/>
        <end position="339"/>
    </location>
</feature>
<dbReference type="GO" id="GO:0004497">
    <property type="term" value="F:monooxygenase activity"/>
    <property type="evidence" value="ECO:0007669"/>
    <property type="project" value="UniProtKB-KW"/>
</dbReference>
<keyword evidence="2" id="KW-0285">Flavoprotein</keyword>
<dbReference type="InterPro" id="IPR036188">
    <property type="entry name" value="FAD/NAD-bd_sf"/>
</dbReference>
<dbReference type="PRINTS" id="PR00420">
    <property type="entry name" value="RNGMNOXGNASE"/>
</dbReference>
<gene>
    <name evidence="7" type="ORF">FE257_006226</name>
</gene>
<reference evidence="7" key="2">
    <citation type="submission" date="2020-02" db="EMBL/GenBank/DDBJ databases">
        <authorList>
            <person name="Gilchrist C.L.M."/>
            <person name="Chooi Y.-H."/>
        </authorList>
    </citation>
    <scope>NUCLEOTIDE SEQUENCE</scope>
    <source>
        <strain evidence="7">MST-FP2251</strain>
    </source>
</reference>
<evidence type="ECO:0000259" key="6">
    <source>
        <dbReference type="Pfam" id="PF01494"/>
    </source>
</evidence>
<keyword evidence="4" id="KW-0560">Oxidoreductase</keyword>
<keyword evidence="8" id="KW-1185">Reference proteome</keyword>
<dbReference type="Proteomes" id="UP001194746">
    <property type="component" value="Unassembled WGS sequence"/>
</dbReference>
<dbReference type="Pfam" id="PF01494">
    <property type="entry name" value="FAD_binding_3"/>
    <property type="match status" value="1"/>
</dbReference>
<organism evidence="7 8">
    <name type="scientific">Aspergillus nanangensis</name>
    <dbReference type="NCBI Taxonomy" id="2582783"/>
    <lineage>
        <taxon>Eukaryota</taxon>
        <taxon>Fungi</taxon>
        <taxon>Dikarya</taxon>
        <taxon>Ascomycota</taxon>
        <taxon>Pezizomycotina</taxon>
        <taxon>Eurotiomycetes</taxon>
        <taxon>Eurotiomycetidae</taxon>
        <taxon>Eurotiales</taxon>
        <taxon>Aspergillaceae</taxon>
        <taxon>Aspergillus</taxon>
        <taxon>Aspergillus subgen. Circumdati</taxon>
    </lineage>
</organism>
<accession>A0AAD4CAB6</accession>